<protein>
    <submittedName>
        <fullName evidence="2">Winged helix DNA-binding protein</fullName>
    </submittedName>
</protein>
<evidence type="ECO:0000313" key="2">
    <source>
        <dbReference type="EMBL" id="RKR18917.1"/>
    </source>
</evidence>
<sequence length="435" mass="46740">MSTLPVTTSPSTNAPAILPEPESLTPERLRAWAWHRQGLDGSLAGCTAEQVLARAGWARSVGGANPYLTLFARAGIRREQVDADVLAHRILELPAARGCTYVLGRDDFAWALQLGRDAADSAFKVVGRLGVDRGEITLLEEQVVHTLAEAEGPMDPRQLKDELGDSVRNLGEEGKKKGATTTLPTALGILQSDGRIRRVPANGRLDQQRYAYELWGLPPSDLDDEDARVELMRRYLGWTGGATFKQSQWFTAFTVAQSKAALAAVGAVEVPTALSAAGGDTLWMLPDDVGRLAAFEEPAGEQIQLLAGTDSLFLLRRNAADLLADDDRDKPALGSLALQADLPDHPILDRGRIIGLWQYEPAKERIVSWLFHGPTPAVTQRIAEVEAWIREDLGDFRAFSLDSPASRQKRIDALAASAAAAEALAGSSAAGGTAG</sequence>
<reference evidence="2 3" key="1">
    <citation type="submission" date="2018-10" db="EMBL/GenBank/DDBJ databases">
        <title>Genomic Encyclopedia of Type Strains, Phase IV (KMG-IV): sequencing the most valuable type-strain genomes for metagenomic binning, comparative biology and taxonomic classification.</title>
        <authorList>
            <person name="Goeker M."/>
        </authorList>
    </citation>
    <scope>NUCLEOTIDE SEQUENCE [LARGE SCALE GENOMIC DNA]</scope>
    <source>
        <strain evidence="2 3">DSM 25586</strain>
    </source>
</reference>
<proteinExistence type="predicted"/>
<feature type="region of interest" description="Disordered" evidence="1">
    <location>
        <begin position="1"/>
        <end position="20"/>
    </location>
</feature>
<dbReference type="EMBL" id="RBIR01000005">
    <property type="protein sequence ID" value="RKR18917.1"/>
    <property type="molecule type" value="Genomic_DNA"/>
</dbReference>
<dbReference type="InterPro" id="IPR009351">
    <property type="entry name" value="AlkZ-like"/>
</dbReference>
<comment type="caution">
    <text evidence="2">The sequence shown here is derived from an EMBL/GenBank/DDBJ whole genome shotgun (WGS) entry which is preliminary data.</text>
</comment>
<dbReference type="AlphaFoldDB" id="A0A495ES86"/>
<dbReference type="OrthoDB" id="5495411at2"/>
<feature type="compositionally biased region" description="Polar residues" evidence="1">
    <location>
        <begin position="1"/>
        <end position="14"/>
    </location>
</feature>
<evidence type="ECO:0000313" key="3">
    <source>
        <dbReference type="Proteomes" id="UP000276055"/>
    </source>
</evidence>
<dbReference type="GO" id="GO:0003677">
    <property type="term" value="F:DNA binding"/>
    <property type="evidence" value="ECO:0007669"/>
    <property type="project" value="UniProtKB-KW"/>
</dbReference>
<dbReference type="Proteomes" id="UP000276055">
    <property type="component" value="Unassembled WGS sequence"/>
</dbReference>
<accession>A0A495ES86</accession>
<dbReference type="PANTHER" id="PTHR38479:SF2">
    <property type="entry name" value="WINGED HELIX DNA-BINDING DOMAIN-CONTAINING PROTEIN"/>
    <property type="match status" value="1"/>
</dbReference>
<evidence type="ECO:0000256" key="1">
    <source>
        <dbReference type="SAM" id="MobiDB-lite"/>
    </source>
</evidence>
<keyword evidence="2" id="KW-0238">DNA-binding</keyword>
<dbReference type="PANTHER" id="PTHR38479">
    <property type="entry name" value="LMO0824 PROTEIN"/>
    <property type="match status" value="1"/>
</dbReference>
<organism evidence="2 3">
    <name type="scientific">Arthrobacter oryzae</name>
    <dbReference type="NCBI Taxonomy" id="409290"/>
    <lineage>
        <taxon>Bacteria</taxon>
        <taxon>Bacillati</taxon>
        <taxon>Actinomycetota</taxon>
        <taxon>Actinomycetes</taxon>
        <taxon>Micrococcales</taxon>
        <taxon>Micrococcaceae</taxon>
        <taxon>Arthrobacter</taxon>
    </lineage>
</organism>
<dbReference type="RefSeq" id="WP_120954326.1">
    <property type="nucleotide sequence ID" value="NZ_RBIR01000005.1"/>
</dbReference>
<dbReference type="Pfam" id="PF06224">
    <property type="entry name" value="AlkZ-like"/>
    <property type="match status" value="1"/>
</dbReference>
<name>A0A495ES86_9MICC</name>
<gene>
    <name evidence="2" type="ORF">C8D78_2659</name>
</gene>